<name>A0ABC8JBI8_ERUVS</name>
<dbReference type="AlphaFoldDB" id="A0ABC8JBI8"/>
<dbReference type="Proteomes" id="UP001642260">
    <property type="component" value="Unassembled WGS sequence"/>
</dbReference>
<sequence>MAVARRELWRTHTNELLELLLHKELIQSAKEKGFQRNKLLKEARIKKLSRVKDRSQRFREKTDGKIAKLMHVDVQLQSVTGDLKQNDGQALAEELTNNELEDVVRGIYASRSPGRTEANLKRKSAREVVREDTFRGESEDLQRHHKARPLLRVEKRQGYLTAKEEADSLRSGKLRRAQTGEVEEEKYRLITTLQSEEEIR</sequence>
<comment type="caution">
    <text evidence="1">The sequence shown here is derived from an EMBL/GenBank/DDBJ whole genome shotgun (WGS) entry which is preliminary data.</text>
</comment>
<keyword evidence="2" id="KW-1185">Reference proteome</keyword>
<proteinExistence type="predicted"/>
<protein>
    <submittedName>
        <fullName evidence="1">Uncharacterized protein</fullName>
    </submittedName>
</protein>
<evidence type="ECO:0000313" key="2">
    <source>
        <dbReference type="Proteomes" id="UP001642260"/>
    </source>
</evidence>
<accession>A0ABC8JBI8</accession>
<reference evidence="1 2" key="1">
    <citation type="submission" date="2022-03" db="EMBL/GenBank/DDBJ databases">
        <authorList>
            <person name="Macdonald S."/>
            <person name="Ahmed S."/>
            <person name="Newling K."/>
        </authorList>
    </citation>
    <scope>NUCLEOTIDE SEQUENCE [LARGE SCALE GENOMIC DNA]</scope>
</reference>
<gene>
    <name evidence="1" type="ORF">ERUC_LOCUS6114</name>
</gene>
<organism evidence="1 2">
    <name type="scientific">Eruca vesicaria subsp. sativa</name>
    <name type="common">Garden rocket</name>
    <name type="synonym">Eruca sativa</name>
    <dbReference type="NCBI Taxonomy" id="29727"/>
    <lineage>
        <taxon>Eukaryota</taxon>
        <taxon>Viridiplantae</taxon>
        <taxon>Streptophyta</taxon>
        <taxon>Embryophyta</taxon>
        <taxon>Tracheophyta</taxon>
        <taxon>Spermatophyta</taxon>
        <taxon>Magnoliopsida</taxon>
        <taxon>eudicotyledons</taxon>
        <taxon>Gunneridae</taxon>
        <taxon>Pentapetalae</taxon>
        <taxon>rosids</taxon>
        <taxon>malvids</taxon>
        <taxon>Brassicales</taxon>
        <taxon>Brassicaceae</taxon>
        <taxon>Brassiceae</taxon>
        <taxon>Eruca</taxon>
    </lineage>
</organism>
<dbReference type="EMBL" id="CAKOAT010074266">
    <property type="protein sequence ID" value="CAH8312068.1"/>
    <property type="molecule type" value="Genomic_DNA"/>
</dbReference>
<evidence type="ECO:0000313" key="1">
    <source>
        <dbReference type="EMBL" id="CAH8312068.1"/>
    </source>
</evidence>